<evidence type="ECO:0000256" key="3">
    <source>
        <dbReference type="ARBA" id="ARBA00023295"/>
    </source>
</evidence>
<dbReference type="PRINTS" id="PR00132">
    <property type="entry name" value="GLHYDRLASE2"/>
</dbReference>
<evidence type="ECO:0000313" key="8">
    <source>
        <dbReference type="Proteomes" id="UP000092967"/>
    </source>
</evidence>
<dbReference type="PANTHER" id="PTHR42732:SF1">
    <property type="entry name" value="BETA-MANNOSIDASE"/>
    <property type="match status" value="1"/>
</dbReference>
<evidence type="ECO:0000256" key="2">
    <source>
        <dbReference type="ARBA" id="ARBA00022801"/>
    </source>
</evidence>
<dbReference type="Gene3D" id="2.60.120.260">
    <property type="entry name" value="Galactose-binding domain-like"/>
    <property type="match status" value="1"/>
</dbReference>
<evidence type="ECO:0008006" key="9">
    <source>
        <dbReference type="Google" id="ProtNLM"/>
    </source>
</evidence>
<dbReference type="InterPro" id="IPR008979">
    <property type="entry name" value="Galactose-bd-like_sf"/>
</dbReference>
<dbReference type="KEGG" id="wfu:AXE80_02940"/>
<dbReference type="InterPro" id="IPR006104">
    <property type="entry name" value="Glyco_hydro_2_N"/>
</dbReference>
<organism evidence="7 8">
    <name type="scientific">Wenyingzhuangia fucanilytica</name>
    <dbReference type="NCBI Taxonomy" id="1790137"/>
    <lineage>
        <taxon>Bacteria</taxon>
        <taxon>Pseudomonadati</taxon>
        <taxon>Bacteroidota</taxon>
        <taxon>Flavobacteriia</taxon>
        <taxon>Flavobacteriales</taxon>
        <taxon>Flavobacteriaceae</taxon>
        <taxon>Wenyingzhuangia</taxon>
    </lineage>
</organism>
<dbReference type="AlphaFoldDB" id="A0A1B1Y3F3"/>
<dbReference type="InterPro" id="IPR036156">
    <property type="entry name" value="Beta-gal/glucu_dom_sf"/>
</dbReference>
<keyword evidence="2" id="KW-0378">Hydrolase</keyword>
<dbReference type="GO" id="GO:0005975">
    <property type="term" value="P:carbohydrate metabolic process"/>
    <property type="evidence" value="ECO:0007669"/>
    <property type="project" value="InterPro"/>
</dbReference>
<dbReference type="GO" id="GO:0004553">
    <property type="term" value="F:hydrolase activity, hydrolyzing O-glycosyl compounds"/>
    <property type="evidence" value="ECO:0007669"/>
    <property type="project" value="InterPro"/>
</dbReference>
<dbReference type="STRING" id="1790137.AXE80_02940"/>
<dbReference type="InterPro" id="IPR006101">
    <property type="entry name" value="Glyco_hydro_2"/>
</dbReference>
<dbReference type="EMBL" id="CP014224">
    <property type="protein sequence ID" value="ANW95305.1"/>
    <property type="molecule type" value="Genomic_DNA"/>
</dbReference>
<keyword evidence="8" id="KW-1185">Reference proteome</keyword>
<dbReference type="Gene3D" id="3.20.20.80">
    <property type="entry name" value="Glycosidases"/>
    <property type="match status" value="1"/>
</dbReference>
<feature type="domain" description="Glycoside hydrolase family 2 catalytic" evidence="5">
    <location>
        <begin position="328"/>
        <end position="621"/>
    </location>
</feature>
<dbReference type="InterPro" id="IPR006102">
    <property type="entry name" value="Ig-like_GH2"/>
</dbReference>
<dbReference type="Pfam" id="PF02836">
    <property type="entry name" value="Glyco_hydro_2_C"/>
    <property type="match status" value="1"/>
</dbReference>
<evidence type="ECO:0000259" key="5">
    <source>
        <dbReference type="Pfam" id="PF02836"/>
    </source>
</evidence>
<evidence type="ECO:0000313" key="7">
    <source>
        <dbReference type="EMBL" id="ANW95305.1"/>
    </source>
</evidence>
<reference evidence="7 8" key="1">
    <citation type="submission" date="2016-02" db="EMBL/GenBank/DDBJ databases">
        <authorList>
            <person name="Wen L."/>
            <person name="He K."/>
            <person name="Yang H."/>
        </authorList>
    </citation>
    <scope>NUCLEOTIDE SEQUENCE [LARGE SCALE GENOMIC DNA]</scope>
    <source>
        <strain evidence="7 8">CZ1127</strain>
    </source>
</reference>
<evidence type="ECO:0000256" key="1">
    <source>
        <dbReference type="ARBA" id="ARBA00007401"/>
    </source>
</evidence>
<protein>
    <recommendedName>
        <fullName evidence="9">Beta-galactosidase</fullName>
    </recommendedName>
</protein>
<dbReference type="SUPFAM" id="SSF51445">
    <property type="entry name" value="(Trans)glycosidases"/>
    <property type="match status" value="1"/>
</dbReference>
<comment type="similarity">
    <text evidence="1">Belongs to the glycosyl hydrolase 2 family.</text>
</comment>
<dbReference type="Pfam" id="PF00703">
    <property type="entry name" value="Glyco_hydro_2"/>
    <property type="match status" value="1"/>
</dbReference>
<feature type="domain" description="Glycosyl hydrolases family 2 sugar binding" evidence="6">
    <location>
        <begin position="80"/>
        <end position="185"/>
    </location>
</feature>
<dbReference type="SUPFAM" id="SSF49303">
    <property type="entry name" value="beta-Galactosidase/glucuronidase domain"/>
    <property type="match status" value="1"/>
</dbReference>
<dbReference type="InterPro" id="IPR006103">
    <property type="entry name" value="Glyco_hydro_2_cat"/>
</dbReference>
<keyword evidence="3" id="KW-0326">Glycosidase</keyword>
<proteinExistence type="inferred from homology"/>
<dbReference type="Proteomes" id="UP000092967">
    <property type="component" value="Chromosome"/>
</dbReference>
<sequence>MKHLKYGKTYLLTILTLFSFIWVNTIYSQQHNNRTDQIINEGWFFQKGDISDAEKENFNHSEWELLNLPHNWGWETAEKGDKKYYRGPGWYRKKLHIEPKTGRRYFLRFEAVGYKAEVYLNGKNIGNHMGGFGAFCFEITEHLNAKKENILAVKASNEFDNSIAPLGGDFNIYGGIYRSVHLIETADICFNLTDHASSGIKWLQTDVSEEKAVLDITAWISNSTDKGLKFNHFPKELNETLPDGLFDLEANIYDDKGNLVVSKTHQINLSPNLTIPFKLQLHIKNPHLWQGTIDPYLYKGVISLKSKGKTIDKISQNIGLRSFNIDPDKGFFLNGKPYRLKGVSKHQDRKNKGWAVSNKDLEEDIALITEMGANALRCAHYQHSDYLMDLCDKAGLLVWSEIPQVGSIKEHDDFVTNSRNQLLDMIRQQINHPSVFAWGLFNEVHVSRNDPHRDFVDLENLASVEDPTRPTVAATSHYASPQMNRIPDILGWNRYPGWYDSIENLYNPTQWDKYQPTSQHGGFCFSEYGAGANIEHHEQNPNQPVPRDFWHPEEWQSIVHEASWARYSQTPYIWGSFVWNMFDFSAAKRREGGQEGINDKGLVTFDRKIKKDAFFFYKANWSKQPVLHITSKRHTIRTSAKTPVKIYCNISDAVKLKVNGKTISTAKTNDFKTVIWEDITLKKGKNRIEVSVKKNGKTIKDQTIWTFDPNAKSLKPEIGIKDRIKGDGGFGQ</sequence>
<name>A0A1B1Y3F3_9FLAO</name>
<dbReference type="RefSeq" id="WP_068824405.1">
    <property type="nucleotide sequence ID" value="NZ_CP014224.1"/>
</dbReference>
<dbReference type="InterPro" id="IPR017853">
    <property type="entry name" value="GH"/>
</dbReference>
<gene>
    <name evidence="7" type="ORF">AXE80_02940</name>
</gene>
<feature type="domain" description="Glycoside hydrolase family 2 immunoglobulin-like beta-sandwich" evidence="4">
    <location>
        <begin position="246"/>
        <end position="321"/>
    </location>
</feature>
<evidence type="ECO:0000259" key="4">
    <source>
        <dbReference type="Pfam" id="PF00703"/>
    </source>
</evidence>
<dbReference type="InterPro" id="IPR051913">
    <property type="entry name" value="GH2_Domain-Containing"/>
</dbReference>
<dbReference type="PANTHER" id="PTHR42732">
    <property type="entry name" value="BETA-GALACTOSIDASE"/>
    <property type="match status" value="1"/>
</dbReference>
<dbReference type="Gene3D" id="2.60.40.10">
    <property type="entry name" value="Immunoglobulins"/>
    <property type="match status" value="2"/>
</dbReference>
<dbReference type="SUPFAM" id="SSF49785">
    <property type="entry name" value="Galactose-binding domain-like"/>
    <property type="match status" value="1"/>
</dbReference>
<evidence type="ECO:0000259" key="6">
    <source>
        <dbReference type="Pfam" id="PF02837"/>
    </source>
</evidence>
<dbReference type="OrthoDB" id="9801077at2"/>
<dbReference type="InterPro" id="IPR013783">
    <property type="entry name" value="Ig-like_fold"/>
</dbReference>
<dbReference type="Pfam" id="PF02837">
    <property type="entry name" value="Glyco_hydro_2_N"/>
    <property type="match status" value="1"/>
</dbReference>
<accession>A0A1B1Y3F3</accession>